<dbReference type="Pfam" id="PF14322">
    <property type="entry name" value="SusD-like_3"/>
    <property type="match status" value="1"/>
</dbReference>
<dbReference type="Pfam" id="PF07980">
    <property type="entry name" value="SusD_RagB"/>
    <property type="match status" value="1"/>
</dbReference>
<feature type="domain" description="SusD-like N-terminal" evidence="7">
    <location>
        <begin position="98"/>
        <end position="229"/>
    </location>
</feature>
<protein>
    <submittedName>
        <fullName evidence="8">RagB/SusD family nutrient uptake outer membrane protein</fullName>
    </submittedName>
</protein>
<evidence type="ECO:0000256" key="5">
    <source>
        <dbReference type="ARBA" id="ARBA00023237"/>
    </source>
</evidence>
<proteinExistence type="inferred from homology"/>
<gene>
    <name evidence="8" type="ORF">EM932_15790</name>
</gene>
<dbReference type="InterPro" id="IPR011990">
    <property type="entry name" value="TPR-like_helical_dom_sf"/>
</dbReference>
<accession>A0A4S1DTM3</accession>
<keyword evidence="5" id="KW-0998">Cell outer membrane</keyword>
<evidence type="ECO:0000256" key="4">
    <source>
        <dbReference type="ARBA" id="ARBA00023136"/>
    </source>
</evidence>
<organism evidence="8 9">
    <name type="scientific">Flavivirga rizhaonensis</name>
    <dbReference type="NCBI Taxonomy" id="2559571"/>
    <lineage>
        <taxon>Bacteria</taxon>
        <taxon>Pseudomonadati</taxon>
        <taxon>Bacteroidota</taxon>
        <taxon>Flavobacteriia</taxon>
        <taxon>Flavobacteriales</taxon>
        <taxon>Flavobacteriaceae</taxon>
        <taxon>Flavivirga</taxon>
    </lineage>
</organism>
<keyword evidence="3" id="KW-0732">Signal</keyword>
<feature type="domain" description="RagB/SusD" evidence="6">
    <location>
        <begin position="345"/>
        <end position="424"/>
    </location>
</feature>
<evidence type="ECO:0000256" key="3">
    <source>
        <dbReference type="ARBA" id="ARBA00022729"/>
    </source>
</evidence>
<dbReference type="RefSeq" id="WP_135878171.1">
    <property type="nucleotide sequence ID" value="NZ_SRSO01000024.1"/>
</dbReference>
<evidence type="ECO:0000313" key="8">
    <source>
        <dbReference type="EMBL" id="TGV01390.1"/>
    </source>
</evidence>
<dbReference type="InterPro" id="IPR033985">
    <property type="entry name" value="SusD-like_N"/>
</dbReference>
<comment type="caution">
    <text evidence="8">The sequence shown here is derived from an EMBL/GenBank/DDBJ whole genome shotgun (WGS) entry which is preliminary data.</text>
</comment>
<evidence type="ECO:0000256" key="2">
    <source>
        <dbReference type="ARBA" id="ARBA00006275"/>
    </source>
</evidence>
<dbReference type="GO" id="GO:0009279">
    <property type="term" value="C:cell outer membrane"/>
    <property type="evidence" value="ECO:0007669"/>
    <property type="project" value="UniProtKB-SubCell"/>
</dbReference>
<dbReference type="InterPro" id="IPR012944">
    <property type="entry name" value="SusD_RagB_dom"/>
</dbReference>
<dbReference type="CDD" id="cd08977">
    <property type="entry name" value="SusD"/>
    <property type="match status" value="1"/>
</dbReference>
<evidence type="ECO:0000259" key="6">
    <source>
        <dbReference type="Pfam" id="PF07980"/>
    </source>
</evidence>
<dbReference type="AlphaFoldDB" id="A0A4S1DTM3"/>
<keyword evidence="4" id="KW-0472">Membrane</keyword>
<evidence type="ECO:0000256" key="1">
    <source>
        <dbReference type="ARBA" id="ARBA00004442"/>
    </source>
</evidence>
<sequence>MKKIIYIILGILLLNLQACDDYVDIEPRGNAIATSLEDVDLLLSDAQRLSLIQNNTIPSLISDNIEIGEDKLLLSESERDEVFIANIYNLRPVFYTPNIPDNLWNSYYMTIGTANHILEVLENLDTTNPLKEQYIGEAKVHRAYSYFQLVNIYGPHYGLPEADQPGSGVPILKVFSDDSVPINRSSVNEVYNLILQDLNDAITFLPEAITTRDRPSKGSAYGLLADVQLHMGNYADALLNVDEALSLNNTLLDYNTDLGPFNSLPFTIENSESLLYKGASSVVSIFDNNTFQDITFSDYSDELVAMSDTDNDLRFLLVRQDATTGKYFVPAFSFYEMGVAVPKLFLIKAECLARTGNASEAMEVVNEFRSKRFDALFVANGSHILTAANDAEAIAHIIDERRREFHVTGERFFDIKRLNAIENAGISLTRGSVTFTPNSINWAVPLSENVIQTSNGQISQNPRE</sequence>
<dbReference type="Gene3D" id="1.25.40.390">
    <property type="match status" value="1"/>
</dbReference>
<reference evidence="8 9" key="1">
    <citation type="submission" date="2019-04" db="EMBL/GenBank/DDBJ databases">
        <authorList>
            <person name="Liu A."/>
        </authorList>
    </citation>
    <scope>NUCLEOTIDE SEQUENCE [LARGE SCALE GENOMIC DNA]</scope>
    <source>
        <strain evidence="8 9">RZ03</strain>
    </source>
</reference>
<evidence type="ECO:0000313" key="9">
    <source>
        <dbReference type="Proteomes" id="UP000307602"/>
    </source>
</evidence>
<comment type="similarity">
    <text evidence="2">Belongs to the SusD family.</text>
</comment>
<comment type="subcellular location">
    <subcellularLocation>
        <location evidence="1">Cell outer membrane</location>
    </subcellularLocation>
</comment>
<evidence type="ECO:0000259" key="7">
    <source>
        <dbReference type="Pfam" id="PF14322"/>
    </source>
</evidence>
<dbReference type="Proteomes" id="UP000307602">
    <property type="component" value="Unassembled WGS sequence"/>
</dbReference>
<dbReference type="OrthoDB" id="630434at2"/>
<name>A0A4S1DTM3_9FLAO</name>
<keyword evidence="9" id="KW-1185">Reference proteome</keyword>
<dbReference type="EMBL" id="SRSO01000024">
    <property type="protein sequence ID" value="TGV01390.1"/>
    <property type="molecule type" value="Genomic_DNA"/>
</dbReference>
<dbReference type="SUPFAM" id="SSF48452">
    <property type="entry name" value="TPR-like"/>
    <property type="match status" value="1"/>
</dbReference>